<organism evidence="2 3">
    <name type="scientific">Portunus trituberculatus</name>
    <name type="common">Swimming crab</name>
    <name type="synonym">Neptunus trituberculatus</name>
    <dbReference type="NCBI Taxonomy" id="210409"/>
    <lineage>
        <taxon>Eukaryota</taxon>
        <taxon>Metazoa</taxon>
        <taxon>Ecdysozoa</taxon>
        <taxon>Arthropoda</taxon>
        <taxon>Crustacea</taxon>
        <taxon>Multicrustacea</taxon>
        <taxon>Malacostraca</taxon>
        <taxon>Eumalacostraca</taxon>
        <taxon>Eucarida</taxon>
        <taxon>Decapoda</taxon>
        <taxon>Pleocyemata</taxon>
        <taxon>Brachyura</taxon>
        <taxon>Eubrachyura</taxon>
        <taxon>Portunoidea</taxon>
        <taxon>Portunidae</taxon>
        <taxon>Portuninae</taxon>
        <taxon>Portunus</taxon>
    </lineage>
</organism>
<dbReference type="Proteomes" id="UP000324222">
    <property type="component" value="Unassembled WGS sequence"/>
</dbReference>
<evidence type="ECO:0000313" key="2">
    <source>
        <dbReference type="EMBL" id="MPC89461.1"/>
    </source>
</evidence>
<name>A0A5B7IV82_PORTR</name>
<reference evidence="2 3" key="1">
    <citation type="submission" date="2019-05" db="EMBL/GenBank/DDBJ databases">
        <title>Another draft genome of Portunus trituberculatus and its Hox gene families provides insights of decapod evolution.</title>
        <authorList>
            <person name="Jeong J.-H."/>
            <person name="Song I."/>
            <person name="Kim S."/>
            <person name="Choi T."/>
            <person name="Kim D."/>
            <person name="Ryu S."/>
            <person name="Kim W."/>
        </authorList>
    </citation>
    <scope>NUCLEOTIDE SEQUENCE [LARGE SCALE GENOMIC DNA]</scope>
    <source>
        <tissue evidence="2">Muscle</tissue>
    </source>
</reference>
<protein>
    <submittedName>
        <fullName evidence="2">Uncharacterized protein</fullName>
    </submittedName>
</protein>
<accession>A0A5B7IV82</accession>
<proteinExistence type="predicted"/>
<evidence type="ECO:0000313" key="3">
    <source>
        <dbReference type="Proteomes" id="UP000324222"/>
    </source>
</evidence>
<evidence type="ECO:0000256" key="1">
    <source>
        <dbReference type="SAM" id="MobiDB-lite"/>
    </source>
</evidence>
<dbReference type="EMBL" id="VSRR010081093">
    <property type="protein sequence ID" value="MPC89461.1"/>
    <property type="molecule type" value="Genomic_DNA"/>
</dbReference>
<dbReference type="AlphaFoldDB" id="A0A5B7IV82"/>
<gene>
    <name evidence="2" type="ORF">E2C01_084411</name>
</gene>
<keyword evidence="3" id="KW-1185">Reference proteome</keyword>
<comment type="caution">
    <text evidence="2">The sequence shown here is derived from an EMBL/GenBank/DDBJ whole genome shotgun (WGS) entry which is preliminary data.</text>
</comment>
<sequence length="142" mass="15990">MLYRYQVRIREVDPCEEREPEAEGPYQVGDKVWIRPSKVRCDEQHGRGTITRVLSHQAVEVDGVSRHVKDLHLRTCQEEAEATEDENEKLYIELGGQASDGEGSASDATVESEHDAAAEGQELTLPRRSSRIKKSHVCSLCE</sequence>
<feature type="region of interest" description="Disordered" evidence="1">
    <location>
        <begin position="95"/>
        <end position="142"/>
    </location>
</feature>
<dbReference type="OrthoDB" id="6286094at2759"/>